<keyword evidence="2" id="KW-0040">ANK repeat</keyword>
<dbReference type="SUPFAM" id="SSF48403">
    <property type="entry name" value="Ankyrin repeat"/>
    <property type="match status" value="1"/>
</dbReference>
<dbReference type="InterPro" id="IPR002110">
    <property type="entry name" value="Ankyrin_rpt"/>
</dbReference>
<reference evidence="3 4" key="1">
    <citation type="journal article" date="1995" name="Virology">
        <title>Analysis of 45 kb of DNA located at the left end of the chlorella virus PBCV-1 genome.</title>
        <authorList>
            <person name="Lu Z."/>
            <person name="Li Y."/>
            <person name="Zhang Y."/>
            <person name="Kutish G.F."/>
            <person name="Rock D.L."/>
            <person name="Van Etten J.L."/>
        </authorList>
    </citation>
    <scope>NUCLEOTIDE SEQUENCE [LARGE SCALE GENOMIC DNA]</scope>
</reference>
<dbReference type="EMBL" id="JF411744">
    <property type="protein sequence ID" value="AAC96615.1"/>
    <property type="molecule type" value="Genomic_DNA"/>
</dbReference>
<evidence type="ECO:0000313" key="3">
    <source>
        <dbReference type="EMBL" id="AAC96615.1"/>
    </source>
</evidence>
<dbReference type="Pfam" id="PF00023">
    <property type="entry name" value="Ank"/>
    <property type="match status" value="1"/>
</dbReference>
<evidence type="ECO:0000256" key="2">
    <source>
        <dbReference type="ARBA" id="ARBA00023043"/>
    </source>
</evidence>
<dbReference type="KEGG" id="vg:918418"/>
<keyword evidence="1" id="KW-0677">Repeat</keyword>
<keyword evidence="4" id="KW-1185">Reference proteome</keyword>
<dbReference type="Gene3D" id="1.25.40.20">
    <property type="entry name" value="Ankyrin repeat-containing domain"/>
    <property type="match status" value="3"/>
</dbReference>
<reference evidence="3 4" key="2">
    <citation type="journal article" date="1995" name="Virology">
        <title>Analysis of 43 kb of the Chlorella virus PBCV-1 330-kb genome: map positions 45 to 88.</title>
        <authorList>
            <person name="Li Y."/>
            <person name="Lu Z."/>
            <person name="Burbank D.E."/>
            <person name="Kutish G.F."/>
            <person name="Rock D.L."/>
            <person name="Van Etten J.L."/>
        </authorList>
    </citation>
    <scope>NUCLEOTIDE SEQUENCE [LARGE SCALE GENOMIC DNA]</scope>
</reference>
<dbReference type="SMART" id="SM00248">
    <property type="entry name" value="ANK"/>
    <property type="match status" value="7"/>
</dbReference>
<dbReference type="Proteomes" id="UP000000862">
    <property type="component" value="Segment"/>
</dbReference>
<dbReference type="GeneID" id="918418"/>
<accession>Q84566</accession>
<dbReference type="InterPro" id="IPR036770">
    <property type="entry name" value="Ankyrin_rpt-contain_sf"/>
</dbReference>
<dbReference type="RefSeq" id="NP_048596.1">
    <property type="nucleotide sequence ID" value="NC_000852.5"/>
</dbReference>
<protein>
    <submittedName>
        <fullName evidence="3">Uncharacterized protein</fullName>
    </submittedName>
</protein>
<name>Q84566_PBCV1</name>
<reference evidence="3 4" key="5">
    <citation type="journal article" date="1997" name="Virology">
        <title>Analysis of 74 kb of DNA located at the right end of the 330-kb chlorella virus PBCV-1 genome.</title>
        <authorList>
            <person name="Li Y."/>
            <person name="Lu Z."/>
            <person name="Sun L."/>
            <person name="Ropp S."/>
            <person name="Kutish G.F."/>
            <person name="Rock D.L."/>
            <person name="Van Etten J.L."/>
        </authorList>
    </citation>
    <scope>NUCLEOTIDE SEQUENCE [LARGE SCALE GENOMIC DNA]</scope>
</reference>
<gene>
    <name evidence="3" type="primary">A247R</name>
</gene>
<reference evidence="3 4" key="6">
    <citation type="journal article" date="1999" name="Virology">
        <title>Chlorella virus PBCV-1 encodes a functional homospermidine synthase.</title>
        <authorList>
            <person name="Kaiser A."/>
            <person name="Vollmert M."/>
            <person name="Tholl D."/>
            <person name="Graves M.V."/>
            <person name="Gurnon J.R."/>
            <person name="Xing W."/>
            <person name="Lisec A.D."/>
            <person name="Nickerson K.W."/>
            <person name="Van Etten J.L."/>
        </authorList>
    </citation>
    <scope>NUCLEOTIDE SEQUENCE [LARGE SCALE GENOMIC DNA]</scope>
</reference>
<dbReference type="OrthoDB" id="10762at10239"/>
<reference evidence="3 4" key="7">
    <citation type="journal article" date="2000" name="Virology">
        <title>Characterization of a beta-1,3-glucanase encoded by chlorella virus PBCV-1.</title>
        <authorList>
            <person name="Sun L."/>
            <person name="Gurnon J.R."/>
            <person name="Adams B.J."/>
            <person name="Graves M.V."/>
            <person name="Van Etten J.L."/>
        </authorList>
    </citation>
    <scope>NUCLEOTIDE SEQUENCE [LARGE SCALE GENOMIC DNA]</scope>
</reference>
<proteinExistence type="predicted"/>
<dbReference type="PIR" id="T17739">
    <property type="entry name" value="T17739"/>
</dbReference>
<reference evidence="3 4" key="3">
    <citation type="journal article" date="1996" name="Virology">
        <title>Analysis of 94 kb of the chlorella virus PBCV-1 330-kb genome: map positions 88 to 182.</title>
        <authorList>
            <person name="Lu Z."/>
            <person name="Li Y."/>
            <person name="Que Q."/>
            <person name="Kutish G.F."/>
            <person name="Rock D.L."/>
            <person name="Van Etten J.L."/>
        </authorList>
    </citation>
    <scope>NUCLEOTIDE SEQUENCE [LARGE SCALE GENOMIC DNA]</scope>
</reference>
<dbReference type="Pfam" id="PF12796">
    <property type="entry name" value="Ank_2"/>
    <property type="match status" value="2"/>
</dbReference>
<evidence type="ECO:0000256" key="1">
    <source>
        <dbReference type="ARBA" id="ARBA00022737"/>
    </source>
</evidence>
<organismHost>
    <name type="scientific">Chlorella</name>
    <dbReference type="NCBI Taxonomy" id="3071"/>
</organismHost>
<dbReference type="PANTHER" id="PTHR24126">
    <property type="entry name" value="ANKYRIN REPEAT, PH AND SEC7 DOMAIN CONTAINING PROTEIN SECG-RELATED"/>
    <property type="match status" value="1"/>
</dbReference>
<sequence length="383" mass="44592">MSYYTEEKLKMNETYEELKECIRDHNIGKIKHLLADFDVNYVFYDGYRSLLQYALSWGRHGNSKVIELLLKHGANVDYKDEKKKTPLMYAVECGGSFENTKLLVEKGADIHAEDHDDCNALCYAMCYDYPKFAILKYLLDNGIRIKHCHLDRDNIQLVELFVKYNSFVDVATEFIDLLWSVEDLQYVKLLVENGCDVNHRSMNGHTLLLWSAEKSKNMELVKYLIHAGVEISQQTIGEIFSVEYAELLMSLGYDVVNHVYDDEQGVTIIHRTDNVELLQYLLRHGATIRHNILFYHVIRDNYDVVKFIIDNKLVDINEKDDEGKTVLHNTVQYHHKMFKLLVNNGADINAKDNDGNLPDDLTSDKQIISFLNKKRLQLRKKRA</sequence>
<dbReference type="PROSITE" id="PS50088">
    <property type="entry name" value="ANK_REPEAT"/>
    <property type="match status" value="3"/>
</dbReference>
<dbReference type="PANTHER" id="PTHR24126:SF14">
    <property type="entry name" value="ANK_REP_REGION DOMAIN-CONTAINING PROTEIN"/>
    <property type="match status" value="1"/>
</dbReference>
<evidence type="ECO:0000313" key="4">
    <source>
        <dbReference type="Proteomes" id="UP000000862"/>
    </source>
</evidence>
<dbReference type="PROSITE" id="PS50297">
    <property type="entry name" value="ANK_REP_REGION"/>
    <property type="match status" value="1"/>
</dbReference>
<reference evidence="3 4" key="8">
    <citation type="journal article" date="2010" name="J. Virol.">
        <title>Microarray analysis of Paramecium bursaria chlorella virus 1 transcription.</title>
        <authorList>
            <person name="Yanai-Balser G.M."/>
            <person name="Duncan G.A."/>
            <person name="Eudy J.D."/>
            <person name="Wang D."/>
            <person name="Li X."/>
            <person name="Agarkova I.V."/>
            <person name="Dunigan D.D."/>
            <person name="Van Etten J.L."/>
        </authorList>
    </citation>
    <scope>NUCLEOTIDE SEQUENCE [LARGE SCALE GENOMIC DNA]</scope>
</reference>
<reference evidence="3 4" key="4">
    <citation type="journal article" date="1996" name="Virology">
        <title>Analysis of 76 kb of the chlorella virus PBCV-1 330-kb genome: map positions 182 to 258.</title>
        <authorList>
            <person name="Kutish G.F."/>
            <person name="Li Y."/>
            <person name="Lu Z."/>
            <person name="Furuta M."/>
            <person name="Rock D.L."/>
            <person name="Van Etten J.L."/>
        </authorList>
    </citation>
    <scope>NUCLEOTIDE SEQUENCE [LARGE SCALE GENOMIC DNA]</scope>
</reference>
<organism evidence="3 4">
    <name type="scientific">Paramecium bursaria Chlorella virus 1</name>
    <name type="common">PBCV-1</name>
    <dbReference type="NCBI Taxonomy" id="10506"/>
    <lineage>
        <taxon>Viruses</taxon>
        <taxon>Varidnaviria</taxon>
        <taxon>Bamfordvirae</taxon>
        <taxon>Nucleocytoviricota</taxon>
        <taxon>Megaviricetes</taxon>
        <taxon>Algavirales</taxon>
        <taxon>Phycodnaviridae</taxon>
        <taxon>Chlorovirus</taxon>
        <taxon>Chlorovirus vanettense</taxon>
    </lineage>
</organism>